<organism evidence="1 2">
    <name type="scientific">Streptomyces evansiae</name>
    <dbReference type="NCBI Taxonomy" id="3075535"/>
    <lineage>
        <taxon>Bacteria</taxon>
        <taxon>Bacillati</taxon>
        <taxon>Actinomycetota</taxon>
        <taxon>Actinomycetes</taxon>
        <taxon>Kitasatosporales</taxon>
        <taxon>Streptomycetaceae</taxon>
        <taxon>Streptomyces</taxon>
    </lineage>
</organism>
<comment type="caution">
    <text evidence="1">The sequence shown here is derived from an EMBL/GenBank/DDBJ whole genome shotgun (WGS) entry which is preliminary data.</text>
</comment>
<sequence>MEQEQPESLTPLAEAQNVCAELAEAIRAVGLTLPSLRVDLPSAVGEYGALLDLGRVNLSTASELVLILRRAVAEGEE</sequence>
<proteinExistence type="predicted"/>
<name>A0ABU2QZJ2_9ACTN</name>
<evidence type="ECO:0000313" key="2">
    <source>
        <dbReference type="Proteomes" id="UP001183610"/>
    </source>
</evidence>
<dbReference type="RefSeq" id="WP_010265557.1">
    <property type="nucleotide sequence ID" value="NZ_JAVRET010000023.1"/>
</dbReference>
<keyword evidence="2" id="KW-1185">Reference proteome</keyword>
<reference evidence="2" key="1">
    <citation type="submission" date="2023-07" db="EMBL/GenBank/DDBJ databases">
        <title>30 novel species of actinomycetes from the DSMZ collection.</title>
        <authorList>
            <person name="Nouioui I."/>
        </authorList>
    </citation>
    <scope>NUCLEOTIDE SEQUENCE [LARGE SCALE GENOMIC DNA]</scope>
    <source>
        <strain evidence="2">DSM 41979</strain>
    </source>
</reference>
<accession>A0ABU2QZJ2</accession>
<protein>
    <submittedName>
        <fullName evidence="1">Uncharacterized protein</fullName>
    </submittedName>
</protein>
<evidence type="ECO:0000313" key="1">
    <source>
        <dbReference type="EMBL" id="MDT0409869.1"/>
    </source>
</evidence>
<dbReference type="EMBL" id="JAVRET010000023">
    <property type="protein sequence ID" value="MDT0409869.1"/>
    <property type="molecule type" value="Genomic_DNA"/>
</dbReference>
<gene>
    <name evidence="1" type="ORF">RM698_12510</name>
</gene>
<dbReference type="Proteomes" id="UP001183610">
    <property type="component" value="Unassembled WGS sequence"/>
</dbReference>